<protein>
    <submittedName>
        <fullName evidence="4">VCBS repeat-containing protein</fullName>
    </submittedName>
</protein>
<reference evidence="4" key="1">
    <citation type="submission" date="2021-06" db="EMBL/GenBank/DDBJ databases">
        <title>Sequencing of actinobacteria type strains.</title>
        <authorList>
            <person name="Nguyen G.-S."/>
            <person name="Wentzel A."/>
        </authorList>
    </citation>
    <scope>NUCLEOTIDE SEQUENCE</scope>
    <source>
        <strain evidence="4">P38-E01</strain>
    </source>
</reference>
<evidence type="ECO:0000256" key="2">
    <source>
        <dbReference type="SAM" id="MobiDB-lite"/>
    </source>
</evidence>
<evidence type="ECO:0000256" key="3">
    <source>
        <dbReference type="SAM" id="SignalP"/>
    </source>
</evidence>
<proteinExistence type="predicted"/>
<name>A0A949N2Y5_9ACTN</name>
<sequence length="243" mass="25486">MPRKRSRLIAVAVAAAAVPLAFAGYQAGATGTSDAKGDSAASTAPCLADATTLLGDLDGDGHADKIVNPGHSGTAMTVQWGSADGSFSEKHSVNELVGAEEAEIATAAVADFQNDGTLDLVVNLVEPSPGDDSETARLSEYRPGPLNRADLSSDNSRHLDIGDRGEAEELRIANYGDDEYPDLAILNAAGDGQLDRSVRLTEPGTGPGEFDREAMEEYGEWGARPQPPAMPTDGWKHFYKPCS</sequence>
<feature type="region of interest" description="Disordered" evidence="2">
    <location>
        <begin position="126"/>
        <end position="162"/>
    </location>
</feature>
<accession>A0A949N2Y5</accession>
<dbReference type="AlphaFoldDB" id="A0A949N2Y5"/>
<keyword evidence="1 3" id="KW-0732">Signal</keyword>
<organism evidence="4 5">
    <name type="scientific">Streptomyces tardus</name>
    <dbReference type="NCBI Taxonomy" id="2780544"/>
    <lineage>
        <taxon>Bacteria</taxon>
        <taxon>Bacillati</taxon>
        <taxon>Actinomycetota</taxon>
        <taxon>Actinomycetes</taxon>
        <taxon>Kitasatosporales</taxon>
        <taxon>Streptomycetaceae</taxon>
        <taxon>Streptomyces</taxon>
    </lineage>
</organism>
<dbReference type="Proteomes" id="UP000694501">
    <property type="component" value="Unassembled WGS sequence"/>
</dbReference>
<evidence type="ECO:0000313" key="5">
    <source>
        <dbReference type="Proteomes" id="UP000694501"/>
    </source>
</evidence>
<gene>
    <name evidence="4" type="ORF">JGS22_001180</name>
</gene>
<feature type="signal peptide" evidence="3">
    <location>
        <begin position="1"/>
        <end position="23"/>
    </location>
</feature>
<feature type="chain" id="PRO_5038821173" evidence="3">
    <location>
        <begin position="24"/>
        <end position="243"/>
    </location>
</feature>
<comment type="caution">
    <text evidence="4">The sequence shown here is derived from an EMBL/GenBank/DDBJ whole genome shotgun (WGS) entry which is preliminary data.</text>
</comment>
<dbReference type="Pfam" id="PF13517">
    <property type="entry name" value="FG-GAP_3"/>
    <property type="match status" value="1"/>
</dbReference>
<dbReference type="RefSeq" id="WP_211041830.1">
    <property type="nucleotide sequence ID" value="NZ_JAELVF020000001.1"/>
</dbReference>
<dbReference type="Gene3D" id="2.130.10.130">
    <property type="entry name" value="Integrin alpha, N-terminal"/>
    <property type="match status" value="1"/>
</dbReference>
<dbReference type="EMBL" id="JAELVF020000001">
    <property type="protein sequence ID" value="MBU7596284.1"/>
    <property type="molecule type" value="Genomic_DNA"/>
</dbReference>
<evidence type="ECO:0000313" key="4">
    <source>
        <dbReference type="EMBL" id="MBU7596284.1"/>
    </source>
</evidence>
<dbReference type="InterPro" id="IPR013517">
    <property type="entry name" value="FG-GAP"/>
</dbReference>
<dbReference type="InterPro" id="IPR028994">
    <property type="entry name" value="Integrin_alpha_N"/>
</dbReference>
<evidence type="ECO:0000256" key="1">
    <source>
        <dbReference type="ARBA" id="ARBA00022729"/>
    </source>
</evidence>
<dbReference type="SUPFAM" id="SSF69318">
    <property type="entry name" value="Integrin alpha N-terminal domain"/>
    <property type="match status" value="1"/>
</dbReference>
<keyword evidence="5" id="KW-1185">Reference proteome</keyword>